<protein>
    <submittedName>
        <fullName evidence="1">Gst41</fullName>
    </submittedName>
</protein>
<proteinExistence type="predicted"/>
<dbReference type="AlphaFoldDB" id="A0A0A9F8J0"/>
<evidence type="ECO:0000313" key="1">
    <source>
        <dbReference type="EMBL" id="JAE09375.1"/>
    </source>
</evidence>
<sequence length="103" mass="11118">MMTDSGSARPPWTRTGTFLYTGLWRSSSSLLLPRSSSAYSNSSPLSRSASCTRCVYELAHDPNSFSEATAALTFSVVFSMAQHALGARLWTLLKMPLSTSSSS</sequence>
<reference evidence="1" key="2">
    <citation type="journal article" date="2015" name="Data Brief">
        <title>Shoot transcriptome of the giant reed, Arundo donax.</title>
        <authorList>
            <person name="Barrero R.A."/>
            <person name="Guerrero F.D."/>
            <person name="Moolhuijzen P."/>
            <person name="Goolsby J.A."/>
            <person name="Tidwell J."/>
            <person name="Bellgard S.E."/>
            <person name="Bellgard M.I."/>
        </authorList>
    </citation>
    <scope>NUCLEOTIDE SEQUENCE</scope>
    <source>
        <tissue evidence="1">Shoot tissue taken approximately 20 cm above the soil surface</tissue>
    </source>
</reference>
<accession>A0A0A9F8J0</accession>
<reference evidence="1" key="1">
    <citation type="submission" date="2014-09" db="EMBL/GenBank/DDBJ databases">
        <authorList>
            <person name="Magalhaes I.L.F."/>
            <person name="Oliveira U."/>
            <person name="Santos F.R."/>
            <person name="Vidigal T.H.D.A."/>
            <person name="Brescovit A.D."/>
            <person name="Santos A.J."/>
        </authorList>
    </citation>
    <scope>NUCLEOTIDE SEQUENCE</scope>
    <source>
        <tissue evidence="1">Shoot tissue taken approximately 20 cm above the soil surface</tissue>
    </source>
</reference>
<dbReference type="EMBL" id="GBRH01188521">
    <property type="protein sequence ID" value="JAE09375.1"/>
    <property type="molecule type" value="Transcribed_RNA"/>
</dbReference>
<organism evidence="1">
    <name type="scientific">Arundo donax</name>
    <name type="common">Giant reed</name>
    <name type="synonym">Donax arundinaceus</name>
    <dbReference type="NCBI Taxonomy" id="35708"/>
    <lineage>
        <taxon>Eukaryota</taxon>
        <taxon>Viridiplantae</taxon>
        <taxon>Streptophyta</taxon>
        <taxon>Embryophyta</taxon>
        <taxon>Tracheophyta</taxon>
        <taxon>Spermatophyta</taxon>
        <taxon>Magnoliopsida</taxon>
        <taxon>Liliopsida</taxon>
        <taxon>Poales</taxon>
        <taxon>Poaceae</taxon>
        <taxon>PACMAD clade</taxon>
        <taxon>Arundinoideae</taxon>
        <taxon>Arundineae</taxon>
        <taxon>Arundo</taxon>
    </lineage>
</organism>
<name>A0A0A9F8J0_ARUDO</name>